<dbReference type="Pfam" id="PF01648">
    <property type="entry name" value="ACPS"/>
    <property type="match status" value="1"/>
</dbReference>
<sequence>MPRAARAERDWRVSRALAAWLRRQAGLAADAPVSLSHSRAHALAADAPQGFALGVDVELCRPRDAGALAQWVCTPAERALLDGVADAAARLEYFYVLWTLKEALLKAAGLDFPAGMATVGLRPAGEGCAGTVLRAPPGAWEAAVCGLPDGWIAAVAWRLPPGLPPAEPAARLRWLVPATGVRMLGAWRAGG</sequence>
<keyword evidence="4" id="KW-1185">Reference proteome</keyword>
<keyword evidence="1 3" id="KW-0808">Transferase</keyword>
<reference evidence="3 4" key="1">
    <citation type="submission" date="2019-04" db="EMBL/GenBank/DDBJ databases">
        <title>Azoarcus rhizosphaerae sp. nov. isolated from rhizosphere of Ficus religiosa.</title>
        <authorList>
            <person name="Lin S.-Y."/>
            <person name="Hameed A."/>
            <person name="Hsu Y.-H."/>
            <person name="Young C.-C."/>
        </authorList>
    </citation>
    <scope>NUCLEOTIDE SEQUENCE [LARGE SCALE GENOMIC DNA]</scope>
    <source>
        <strain evidence="3 4">CC-YHH848</strain>
    </source>
</reference>
<comment type="caution">
    <text evidence="3">The sequence shown here is derived from an EMBL/GenBank/DDBJ whole genome shotgun (WGS) entry which is preliminary data.</text>
</comment>
<organism evidence="3 4">
    <name type="scientific">Pseudothauera rhizosphaerae</name>
    <dbReference type="NCBI Taxonomy" id="2565932"/>
    <lineage>
        <taxon>Bacteria</taxon>
        <taxon>Pseudomonadati</taxon>
        <taxon>Pseudomonadota</taxon>
        <taxon>Betaproteobacteria</taxon>
        <taxon>Rhodocyclales</taxon>
        <taxon>Zoogloeaceae</taxon>
        <taxon>Pseudothauera</taxon>
    </lineage>
</organism>
<evidence type="ECO:0000259" key="2">
    <source>
        <dbReference type="Pfam" id="PF01648"/>
    </source>
</evidence>
<dbReference type="AlphaFoldDB" id="A0A4S4ASF4"/>
<dbReference type="GO" id="GO:0000287">
    <property type="term" value="F:magnesium ion binding"/>
    <property type="evidence" value="ECO:0007669"/>
    <property type="project" value="InterPro"/>
</dbReference>
<gene>
    <name evidence="3" type="ORF">E6O51_05935</name>
</gene>
<dbReference type="InterPro" id="IPR008278">
    <property type="entry name" value="4-PPantetheinyl_Trfase_dom"/>
</dbReference>
<dbReference type="OrthoDB" id="9808281at2"/>
<name>A0A4S4ASF4_9RHOO</name>
<accession>A0A4S4ASF4</accession>
<feature type="domain" description="4'-phosphopantetheinyl transferase" evidence="2">
    <location>
        <begin position="53"/>
        <end position="155"/>
    </location>
</feature>
<dbReference type="EMBL" id="SSOD01000004">
    <property type="protein sequence ID" value="THF62760.1"/>
    <property type="molecule type" value="Genomic_DNA"/>
</dbReference>
<dbReference type="Gene3D" id="3.90.470.20">
    <property type="entry name" value="4'-phosphopantetheinyl transferase domain"/>
    <property type="match status" value="1"/>
</dbReference>
<proteinExistence type="predicted"/>
<dbReference type="Proteomes" id="UP000307956">
    <property type="component" value="Unassembled WGS sequence"/>
</dbReference>
<evidence type="ECO:0000313" key="4">
    <source>
        <dbReference type="Proteomes" id="UP000307956"/>
    </source>
</evidence>
<dbReference type="SUPFAM" id="SSF56214">
    <property type="entry name" value="4'-phosphopantetheinyl transferase"/>
    <property type="match status" value="1"/>
</dbReference>
<evidence type="ECO:0000313" key="3">
    <source>
        <dbReference type="EMBL" id="THF62760.1"/>
    </source>
</evidence>
<protein>
    <submittedName>
        <fullName evidence="3">4'-phosphopantetheinyl transferase superfamily protein</fullName>
    </submittedName>
</protein>
<evidence type="ECO:0000256" key="1">
    <source>
        <dbReference type="ARBA" id="ARBA00022679"/>
    </source>
</evidence>
<dbReference type="InterPro" id="IPR037143">
    <property type="entry name" value="4-PPantetheinyl_Trfase_dom_sf"/>
</dbReference>
<dbReference type="GO" id="GO:0008897">
    <property type="term" value="F:holo-[acyl-carrier-protein] synthase activity"/>
    <property type="evidence" value="ECO:0007669"/>
    <property type="project" value="InterPro"/>
</dbReference>